<gene>
    <name evidence="1" type="ORF">EX30DRAFT_352042</name>
</gene>
<accession>A0A4S2MK75</accession>
<proteinExistence type="predicted"/>
<reference evidence="1 2" key="1">
    <citation type="submission" date="2019-04" db="EMBL/GenBank/DDBJ databases">
        <title>Comparative genomics and transcriptomics to analyze fruiting body development in filamentous ascomycetes.</title>
        <authorList>
            <consortium name="DOE Joint Genome Institute"/>
            <person name="Lutkenhaus R."/>
            <person name="Traeger S."/>
            <person name="Breuer J."/>
            <person name="Kuo A."/>
            <person name="Lipzen A."/>
            <person name="Pangilinan J."/>
            <person name="Dilworth D."/>
            <person name="Sandor L."/>
            <person name="Poggeler S."/>
            <person name="Barry K."/>
            <person name="Grigoriev I.V."/>
            <person name="Nowrousian M."/>
        </authorList>
    </citation>
    <scope>NUCLEOTIDE SEQUENCE [LARGE SCALE GENOMIC DNA]</scope>
    <source>
        <strain evidence="1 2">CBS 389.68</strain>
    </source>
</reference>
<dbReference type="AlphaFoldDB" id="A0A4S2MK75"/>
<evidence type="ECO:0000313" key="1">
    <source>
        <dbReference type="EMBL" id="TGZ77225.1"/>
    </source>
</evidence>
<evidence type="ECO:0000313" key="2">
    <source>
        <dbReference type="Proteomes" id="UP000298138"/>
    </source>
</evidence>
<sequence length="131" mass="15009">MPPSCTMSYRSKAYKIQKIKWGVEEEFMHGIRELSRRNPVPRVKVRPKNHSALHLASFTWWWWRRRRRNGHAACGIIGLIGSSSTDYLPPLSETFTLSPNSLLPNIGYQISDRYCDVTTVTPFPCAPKFGG</sequence>
<protein>
    <submittedName>
        <fullName evidence="1">Uncharacterized protein</fullName>
    </submittedName>
</protein>
<dbReference type="InParanoid" id="A0A4S2MK75"/>
<dbReference type="EMBL" id="ML220157">
    <property type="protein sequence ID" value="TGZ77225.1"/>
    <property type="molecule type" value="Genomic_DNA"/>
</dbReference>
<organism evidence="1 2">
    <name type="scientific">Ascodesmis nigricans</name>
    <dbReference type="NCBI Taxonomy" id="341454"/>
    <lineage>
        <taxon>Eukaryota</taxon>
        <taxon>Fungi</taxon>
        <taxon>Dikarya</taxon>
        <taxon>Ascomycota</taxon>
        <taxon>Pezizomycotina</taxon>
        <taxon>Pezizomycetes</taxon>
        <taxon>Pezizales</taxon>
        <taxon>Ascodesmidaceae</taxon>
        <taxon>Ascodesmis</taxon>
    </lineage>
</organism>
<keyword evidence="2" id="KW-1185">Reference proteome</keyword>
<name>A0A4S2MK75_9PEZI</name>
<dbReference type="Proteomes" id="UP000298138">
    <property type="component" value="Unassembled WGS sequence"/>
</dbReference>